<sequence length="418" mass="46479">ERRGDEDARLLHARPDHQEVLPTGLRHRPNTLQGRRAELRPGQGGGHQEEVGDGGWRRPAVRRARGVHRGDPRGAAALQGLHRLAAPAAQGCHHGPGREGPRGRHGAEDPRQLQGLGRRGPRARAPADGEGDLHRHVHVHGDRRRGEERLLIRRLCCAEAGTCTSSKGRKAAERMVLAMIRERTKLNATDRRDRRRRSSSCSASAGRRRDRDRSRARRRRRRASRRAAVLRSGAPRPPPPPQARAPPQRVRRRRPPRRTAGCSPRASQPRAGRRSRPSRRSRALPRAPLWRRTPPRPPRRRRPRLRSRGCCRPRFATRRTATDSTAWGPPPQPRPGAPRPSRAGTLTRWAPRRSPSPAPPRRRRNPAGPRRRSRGPRPPPPWTACWTASPSCPSPAGTARPRGSGSPLGASAPLPPAA</sequence>
<keyword evidence="3" id="KW-1185">Reference proteome</keyword>
<feature type="compositionally biased region" description="Low complexity" evidence="1">
    <location>
        <begin position="339"/>
        <end position="353"/>
    </location>
</feature>
<proteinExistence type="predicted"/>
<comment type="caution">
    <text evidence="2">The sequence shown here is derived from an EMBL/GenBank/DDBJ whole genome shotgun (WGS) entry which is preliminary data.</text>
</comment>
<feature type="non-terminal residue" evidence="2">
    <location>
        <position position="1"/>
    </location>
</feature>
<evidence type="ECO:0000313" key="2">
    <source>
        <dbReference type="EMBL" id="CAK0806821.1"/>
    </source>
</evidence>
<reference evidence="2" key="1">
    <citation type="submission" date="2023-10" db="EMBL/GenBank/DDBJ databases">
        <authorList>
            <person name="Chen Y."/>
            <person name="Shah S."/>
            <person name="Dougan E. K."/>
            <person name="Thang M."/>
            <person name="Chan C."/>
        </authorList>
    </citation>
    <scope>NUCLEOTIDE SEQUENCE [LARGE SCALE GENOMIC DNA]</scope>
</reference>
<evidence type="ECO:0000256" key="1">
    <source>
        <dbReference type="SAM" id="MobiDB-lite"/>
    </source>
</evidence>
<feature type="non-terminal residue" evidence="2">
    <location>
        <position position="418"/>
    </location>
</feature>
<feature type="region of interest" description="Disordered" evidence="1">
    <location>
        <begin position="183"/>
        <end position="418"/>
    </location>
</feature>
<feature type="compositionally biased region" description="Pro residues" evidence="1">
    <location>
        <begin position="235"/>
        <end position="244"/>
    </location>
</feature>
<feature type="compositionally biased region" description="Basic residues" evidence="1">
    <location>
        <begin position="271"/>
        <end position="283"/>
    </location>
</feature>
<feature type="compositionally biased region" description="Basic and acidic residues" evidence="1">
    <location>
        <begin position="96"/>
        <end position="111"/>
    </location>
</feature>
<dbReference type="EMBL" id="CAUYUJ010003789">
    <property type="protein sequence ID" value="CAK0806821.1"/>
    <property type="molecule type" value="Genomic_DNA"/>
</dbReference>
<organism evidence="2 3">
    <name type="scientific">Prorocentrum cordatum</name>
    <dbReference type="NCBI Taxonomy" id="2364126"/>
    <lineage>
        <taxon>Eukaryota</taxon>
        <taxon>Sar</taxon>
        <taxon>Alveolata</taxon>
        <taxon>Dinophyceae</taxon>
        <taxon>Prorocentrales</taxon>
        <taxon>Prorocentraceae</taxon>
        <taxon>Prorocentrum</taxon>
    </lineage>
</organism>
<protein>
    <submittedName>
        <fullName evidence="2">Uncharacterized protein</fullName>
    </submittedName>
</protein>
<dbReference type="Proteomes" id="UP001189429">
    <property type="component" value="Unassembled WGS sequence"/>
</dbReference>
<gene>
    <name evidence="2" type="ORF">PCOR1329_LOCUS12919</name>
</gene>
<name>A0ABN9QT39_9DINO</name>
<feature type="compositionally biased region" description="Basic and acidic residues" evidence="1">
    <location>
        <begin position="125"/>
        <end position="134"/>
    </location>
</feature>
<feature type="region of interest" description="Disordered" evidence="1">
    <location>
        <begin position="1"/>
        <end position="74"/>
    </location>
</feature>
<feature type="compositionally biased region" description="Basic and acidic residues" evidence="1">
    <location>
        <begin position="1"/>
        <end position="19"/>
    </location>
</feature>
<feature type="compositionally biased region" description="Basic and acidic residues" evidence="1">
    <location>
        <begin position="183"/>
        <end position="192"/>
    </location>
</feature>
<accession>A0ABN9QT39</accession>
<feature type="compositionally biased region" description="Basic residues" evidence="1">
    <location>
        <begin position="360"/>
        <end position="375"/>
    </location>
</feature>
<feature type="compositionally biased region" description="Basic residues" evidence="1">
    <location>
        <begin position="214"/>
        <end position="225"/>
    </location>
</feature>
<feature type="compositionally biased region" description="Pro residues" evidence="1">
    <location>
        <begin position="328"/>
        <end position="338"/>
    </location>
</feature>
<evidence type="ECO:0000313" key="3">
    <source>
        <dbReference type="Proteomes" id="UP001189429"/>
    </source>
</evidence>
<feature type="compositionally biased region" description="Low complexity" evidence="1">
    <location>
        <begin position="403"/>
        <end position="412"/>
    </location>
</feature>
<feature type="compositionally biased region" description="Basic residues" evidence="1">
    <location>
        <begin position="293"/>
        <end position="317"/>
    </location>
</feature>
<feature type="region of interest" description="Disordered" evidence="1">
    <location>
        <begin position="89"/>
        <end position="145"/>
    </location>
</feature>